<dbReference type="SUPFAM" id="SSF52777">
    <property type="entry name" value="CoA-dependent acyltransferases"/>
    <property type="match status" value="1"/>
</dbReference>
<dbReference type="InterPro" id="IPR020806">
    <property type="entry name" value="PKS_PP-bd"/>
</dbReference>
<dbReference type="Pfam" id="PF00501">
    <property type="entry name" value="AMP-binding"/>
    <property type="match status" value="1"/>
</dbReference>
<evidence type="ECO:0000256" key="1">
    <source>
        <dbReference type="ARBA" id="ARBA00001957"/>
    </source>
</evidence>
<feature type="non-terminal residue" evidence="7">
    <location>
        <position position="372"/>
    </location>
</feature>
<dbReference type="InterPro" id="IPR001242">
    <property type="entry name" value="Condensation_dom"/>
</dbReference>
<dbReference type="Gene3D" id="3.40.50.12780">
    <property type="entry name" value="N-terminal domain of ligase-like"/>
    <property type="match status" value="1"/>
</dbReference>
<comment type="caution">
    <text evidence="7">The sequence shown here is derived from an EMBL/GenBank/DDBJ whole genome shotgun (WGS) entry which is preliminary data.</text>
</comment>
<dbReference type="RefSeq" id="WP_373957310.1">
    <property type="nucleotide sequence ID" value="NZ_JBHDLN010000052.1"/>
</dbReference>
<evidence type="ECO:0000259" key="6">
    <source>
        <dbReference type="PROSITE" id="PS50075"/>
    </source>
</evidence>
<reference evidence="7 8" key="1">
    <citation type="submission" date="2024-09" db="EMBL/GenBank/DDBJ databases">
        <authorList>
            <person name="Makale K.P.P."/>
            <person name="Makhzoum A."/>
            <person name="Rantong G."/>
            <person name="Rahube T.O."/>
        </authorList>
    </citation>
    <scope>NUCLEOTIDE SEQUENCE [LARGE SCALE GENOMIC DNA]</scope>
    <source>
        <strain evidence="7 8">KM_D13</strain>
    </source>
</reference>
<feature type="domain" description="Carrier" evidence="6">
    <location>
        <begin position="199"/>
        <end position="274"/>
    </location>
</feature>
<dbReference type="InterPro" id="IPR009081">
    <property type="entry name" value="PP-bd_ACP"/>
</dbReference>
<accession>A0ABV4VD23</accession>
<dbReference type="EMBL" id="JBHDLN010000052">
    <property type="protein sequence ID" value="MFB0847538.1"/>
    <property type="molecule type" value="Genomic_DNA"/>
</dbReference>
<dbReference type="SUPFAM" id="SSF56801">
    <property type="entry name" value="Acetyl-CoA synthetase-like"/>
    <property type="match status" value="1"/>
</dbReference>
<keyword evidence="2" id="KW-0596">Phosphopantetheine</keyword>
<dbReference type="Pfam" id="PF00668">
    <property type="entry name" value="Condensation"/>
    <property type="match status" value="1"/>
</dbReference>
<dbReference type="SMART" id="SM00823">
    <property type="entry name" value="PKS_PP"/>
    <property type="match status" value="1"/>
</dbReference>
<name>A0ABV4VD23_9BACL</name>
<proteinExistence type="predicted"/>
<keyword evidence="3" id="KW-0597">Phosphoprotein</keyword>
<dbReference type="PROSITE" id="PS50075">
    <property type="entry name" value="CARRIER"/>
    <property type="match status" value="1"/>
</dbReference>
<keyword evidence="5" id="KW-0045">Antibiotic biosynthesis</keyword>
<evidence type="ECO:0000256" key="2">
    <source>
        <dbReference type="ARBA" id="ARBA00022450"/>
    </source>
</evidence>
<feature type="non-terminal residue" evidence="7">
    <location>
        <position position="1"/>
    </location>
</feature>
<dbReference type="Gene3D" id="1.10.1200.10">
    <property type="entry name" value="ACP-like"/>
    <property type="match status" value="1"/>
</dbReference>
<comment type="cofactor">
    <cofactor evidence="1">
        <name>pantetheine 4'-phosphate</name>
        <dbReference type="ChEBI" id="CHEBI:47942"/>
    </cofactor>
</comment>
<organism evidence="7 8">
    <name type="scientific">Paenibacillus oleatilyticus</name>
    <dbReference type="NCBI Taxonomy" id="2594886"/>
    <lineage>
        <taxon>Bacteria</taxon>
        <taxon>Bacillati</taxon>
        <taxon>Bacillota</taxon>
        <taxon>Bacilli</taxon>
        <taxon>Bacillales</taxon>
        <taxon>Paenibacillaceae</taxon>
        <taxon>Paenibacillus</taxon>
    </lineage>
</organism>
<keyword evidence="8" id="KW-1185">Reference proteome</keyword>
<dbReference type="Proteomes" id="UP001575622">
    <property type="component" value="Unassembled WGS sequence"/>
</dbReference>
<gene>
    <name evidence="7" type="ORF">ACEU3E_35920</name>
</gene>
<dbReference type="SUPFAM" id="SSF47336">
    <property type="entry name" value="ACP-like"/>
    <property type="match status" value="1"/>
</dbReference>
<dbReference type="InterPro" id="IPR000873">
    <property type="entry name" value="AMP-dep_synth/lig_dom"/>
</dbReference>
<dbReference type="Gene3D" id="3.30.559.10">
    <property type="entry name" value="Chloramphenicol acetyltransferase-like domain"/>
    <property type="match status" value="1"/>
</dbReference>
<dbReference type="InterPro" id="IPR045851">
    <property type="entry name" value="AMP-bd_C_sf"/>
</dbReference>
<evidence type="ECO:0000313" key="8">
    <source>
        <dbReference type="Proteomes" id="UP001575622"/>
    </source>
</evidence>
<evidence type="ECO:0000256" key="4">
    <source>
        <dbReference type="ARBA" id="ARBA00022737"/>
    </source>
</evidence>
<dbReference type="InterPro" id="IPR025110">
    <property type="entry name" value="AMP-bd_C"/>
</dbReference>
<dbReference type="Gene3D" id="3.30.300.30">
    <property type="match status" value="1"/>
</dbReference>
<dbReference type="InterPro" id="IPR042099">
    <property type="entry name" value="ANL_N_sf"/>
</dbReference>
<protein>
    <submittedName>
        <fullName evidence="7">Condensation domain-containing protein</fullName>
    </submittedName>
</protein>
<evidence type="ECO:0000313" key="7">
    <source>
        <dbReference type="EMBL" id="MFB0847538.1"/>
    </source>
</evidence>
<sequence length="372" mass="42196">GQEYASVPIGKPIDNTQLYIVSRYDQLQPIGVPGELCIAGDGLARGYLNRPELTAEKFVSIPFMEEGRMYRTGDLARWLPDGNIEYMGRIDHQVKIRGYRIEIGEIETQILKVAGVREAVVVAREDESGKKELCAYFAADRKLTVSEWREALSQELPGYMIPTYFVQLEKLPLSANGKIDRKALPAPEGSVQTGAQYVAPRTLLEARLARIWKEVLGVSTVGVKDNFFELGGHSLRATTMVNKLHKEMNVDFPLRDVFRYMTIEEMAQAIERMEERLYVSIPTIAEQEHYPVSSAQKRLFILHQLEGAELSYNMPGAMLLEGALDRSRFEEAFRRLIARHETLRTGFEMANGEPVQRVYREVDFAVDYVQAG</sequence>
<dbReference type="PROSITE" id="PS00012">
    <property type="entry name" value="PHOSPHOPANTETHEINE"/>
    <property type="match status" value="1"/>
</dbReference>
<evidence type="ECO:0000256" key="3">
    <source>
        <dbReference type="ARBA" id="ARBA00022553"/>
    </source>
</evidence>
<dbReference type="PANTHER" id="PTHR45527:SF1">
    <property type="entry name" value="FATTY ACID SYNTHASE"/>
    <property type="match status" value="1"/>
</dbReference>
<dbReference type="PANTHER" id="PTHR45527">
    <property type="entry name" value="NONRIBOSOMAL PEPTIDE SYNTHETASE"/>
    <property type="match status" value="1"/>
</dbReference>
<dbReference type="InterPro" id="IPR023213">
    <property type="entry name" value="CAT-like_dom_sf"/>
</dbReference>
<dbReference type="Pfam" id="PF00550">
    <property type="entry name" value="PP-binding"/>
    <property type="match status" value="1"/>
</dbReference>
<evidence type="ECO:0000256" key="5">
    <source>
        <dbReference type="ARBA" id="ARBA00023194"/>
    </source>
</evidence>
<dbReference type="Pfam" id="PF13193">
    <property type="entry name" value="AMP-binding_C"/>
    <property type="match status" value="1"/>
</dbReference>
<dbReference type="InterPro" id="IPR006162">
    <property type="entry name" value="Ppantetheine_attach_site"/>
</dbReference>
<dbReference type="InterPro" id="IPR036736">
    <property type="entry name" value="ACP-like_sf"/>
</dbReference>
<keyword evidence="4" id="KW-0677">Repeat</keyword>